<dbReference type="Pfam" id="PF00082">
    <property type="entry name" value="Peptidase_S8"/>
    <property type="match status" value="1"/>
</dbReference>
<evidence type="ECO:0000259" key="6">
    <source>
        <dbReference type="PROSITE" id="PS51724"/>
    </source>
</evidence>
<evidence type="ECO:0000256" key="5">
    <source>
        <dbReference type="PROSITE-ProRule" id="PRU01240"/>
    </source>
</evidence>
<name>A0A2D0NHL7_FLAN2</name>
<dbReference type="InterPro" id="IPR000209">
    <property type="entry name" value="Peptidase_S8/S53_dom"/>
</dbReference>
<evidence type="ECO:0000313" key="8">
    <source>
        <dbReference type="Proteomes" id="UP000223913"/>
    </source>
</evidence>
<keyword evidence="8" id="KW-1185">Reference proteome</keyword>
<dbReference type="GO" id="GO:0042834">
    <property type="term" value="F:peptidoglycan binding"/>
    <property type="evidence" value="ECO:0007669"/>
    <property type="project" value="InterPro"/>
</dbReference>
<dbReference type="InterPro" id="IPR007730">
    <property type="entry name" value="SPOR-like_dom"/>
</dbReference>
<dbReference type="Gene3D" id="3.30.70.1070">
    <property type="entry name" value="Sporulation related repeat"/>
    <property type="match status" value="1"/>
</dbReference>
<dbReference type="PANTHER" id="PTHR42884">
    <property type="entry name" value="PROPROTEIN CONVERTASE SUBTILISIN/KEXIN-RELATED"/>
    <property type="match status" value="1"/>
</dbReference>
<feature type="active site" description="Charge relay system" evidence="4 5">
    <location>
        <position position="225"/>
    </location>
</feature>
<accession>A0A2D0NHL7</accession>
<dbReference type="OrthoDB" id="1489355at2"/>
<comment type="similarity">
    <text evidence="5">Belongs to the peptidase S8 family.</text>
</comment>
<dbReference type="InterPro" id="IPR023828">
    <property type="entry name" value="Peptidase_S8_Ser-AS"/>
</dbReference>
<evidence type="ECO:0000256" key="1">
    <source>
        <dbReference type="ARBA" id="ARBA00022670"/>
    </source>
</evidence>
<evidence type="ECO:0000256" key="4">
    <source>
        <dbReference type="PIRSR" id="PIRSR615500-1"/>
    </source>
</evidence>
<evidence type="ECO:0000313" key="7">
    <source>
        <dbReference type="EMBL" id="PHN07971.1"/>
    </source>
</evidence>
<dbReference type="RefSeq" id="WP_099148761.1">
    <property type="nucleotide sequence ID" value="NZ_PDUD01000004.1"/>
</dbReference>
<dbReference type="SUPFAM" id="SSF52743">
    <property type="entry name" value="Subtilisin-like"/>
    <property type="match status" value="1"/>
</dbReference>
<dbReference type="PROSITE" id="PS00137">
    <property type="entry name" value="SUBTILASE_HIS"/>
    <property type="match status" value="1"/>
</dbReference>
<comment type="caution">
    <text evidence="7">The sequence shown here is derived from an EMBL/GenBank/DDBJ whole genome shotgun (WGS) entry which is preliminary data.</text>
</comment>
<dbReference type="SUPFAM" id="SSF110997">
    <property type="entry name" value="Sporulation related repeat"/>
    <property type="match status" value="1"/>
</dbReference>
<dbReference type="GO" id="GO:0004252">
    <property type="term" value="F:serine-type endopeptidase activity"/>
    <property type="evidence" value="ECO:0007669"/>
    <property type="project" value="UniProtKB-UniRule"/>
</dbReference>
<keyword evidence="2 5" id="KW-0378">Hydrolase</keyword>
<dbReference type="Gene3D" id="3.40.50.200">
    <property type="entry name" value="Peptidase S8/S53 domain"/>
    <property type="match status" value="1"/>
</dbReference>
<dbReference type="PROSITE" id="PS51724">
    <property type="entry name" value="SPOR"/>
    <property type="match status" value="1"/>
</dbReference>
<reference evidence="7 8" key="1">
    <citation type="submission" date="2017-10" db="EMBL/GenBank/DDBJ databases">
        <title>The draft genome sequence of Lewinella nigricans NBRC 102662.</title>
        <authorList>
            <person name="Wang K."/>
        </authorList>
    </citation>
    <scope>NUCLEOTIDE SEQUENCE [LARGE SCALE GENOMIC DNA]</scope>
    <source>
        <strain evidence="7 8">NBRC 102662</strain>
    </source>
</reference>
<dbReference type="InterPro" id="IPR034054">
    <property type="entry name" value="Pep_S8_PrcA"/>
</dbReference>
<dbReference type="GO" id="GO:0016485">
    <property type="term" value="P:protein processing"/>
    <property type="evidence" value="ECO:0007669"/>
    <property type="project" value="TreeGrafter"/>
</dbReference>
<feature type="domain" description="SPOR" evidence="6">
    <location>
        <begin position="538"/>
        <end position="618"/>
    </location>
</feature>
<dbReference type="GO" id="GO:0016020">
    <property type="term" value="C:membrane"/>
    <property type="evidence" value="ECO:0007669"/>
    <property type="project" value="TreeGrafter"/>
</dbReference>
<feature type="active site" description="Charge relay system" evidence="4 5">
    <location>
        <position position="444"/>
    </location>
</feature>
<dbReference type="EMBL" id="PDUD01000004">
    <property type="protein sequence ID" value="PHN07971.1"/>
    <property type="molecule type" value="Genomic_DNA"/>
</dbReference>
<dbReference type="PANTHER" id="PTHR42884:SF14">
    <property type="entry name" value="NEUROENDOCRINE CONVERTASE 1"/>
    <property type="match status" value="1"/>
</dbReference>
<feature type="active site" description="Charge relay system" evidence="4 5">
    <location>
        <position position="261"/>
    </location>
</feature>
<dbReference type="AlphaFoldDB" id="A0A2D0NHL7"/>
<keyword evidence="1 5" id="KW-0645">Protease</keyword>
<dbReference type="PROSITE" id="PS00138">
    <property type="entry name" value="SUBTILASE_SER"/>
    <property type="match status" value="1"/>
</dbReference>
<dbReference type="PROSITE" id="PS51892">
    <property type="entry name" value="SUBTILASE"/>
    <property type="match status" value="1"/>
</dbReference>
<dbReference type="InterPro" id="IPR036852">
    <property type="entry name" value="Peptidase_S8/S53_dom_sf"/>
</dbReference>
<dbReference type="Proteomes" id="UP000223913">
    <property type="component" value="Unassembled WGS sequence"/>
</dbReference>
<protein>
    <submittedName>
        <fullName evidence="7">Peptidase S8 and S53 subtilisin kexin sedolisin</fullName>
    </submittedName>
</protein>
<dbReference type="InterPro" id="IPR036680">
    <property type="entry name" value="SPOR-like_sf"/>
</dbReference>
<dbReference type="CDD" id="cd07498">
    <property type="entry name" value="Peptidases_S8_15"/>
    <property type="match status" value="1"/>
</dbReference>
<dbReference type="Pfam" id="PF05036">
    <property type="entry name" value="SPOR"/>
    <property type="match status" value="1"/>
</dbReference>
<dbReference type="InterPro" id="IPR015500">
    <property type="entry name" value="Peptidase_S8_subtilisin-rel"/>
</dbReference>
<evidence type="ECO:0000256" key="2">
    <source>
        <dbReference type="ARBA" id="ARBA00022801"/>
    </source>
</evidence>
<organism evidence="7 8">
    <name type="scientific">Flavilitoribacter nigricans (strain ATCC 23147 / DSM 23189 / NBRC 102662 / NCIMB 1420 / SS-2)</name>
    <name type="common">Lewinella nigricans</name>
    <dbReference type="NCBI Taxonomy" id="1122177"/>
    <lineage>
        <taxon>Bacteria</taxon>
        <taxon>Pseudomonadati</taxon>
        <taxon>Bacteroidota</taxon>
        <taxon>Saprospiria</taxon>
        <taxon>Saprospirales</taxon>
        <taxon>Lewinellaceae</taxon>
        <taxon>Flavilitoribacter</taxon>
    </lineage>
</organism>
<gene>
    <name evidence="7" type="ORF">CRP01_04245</name>
</gene>
<proteinExistence type="inferred from homology"/>
<evidence type="ECO:0000256" key="3">
    <source>
        <dbReference type="ARBA" id="ARBA00022825"/>
    </source>
</evidence>
<dbReference type="PRINTS" id="PR00723">
    <property type="entry name" value="SUBTILISIN"/>
</dbReference>
<sequence length="622" mass="68205">MSKITVRSGKGEIIVKKSAQLVGVKTTENETDVKDKSFVKEEVIPSLGGFNIVTLEHENKSVDEKLDEVRQRNDVEVGTHVYYAEGSDKPMVPTGEIFIIFEDGVGAEEQQIVLEEFSLDLVERRDDTTIVVAVTAQSPNPLKVASALQKISLVKLAEPDLDMPLDEYFSEPRDELVPHEWHLENNGFVVDVNFRLRKGADAKVIDAWRRLGNTGSSNVRVAVIDNGFDLSHPDLRDKVVKPYNVWDRNNRVPQGNPQYTHGTPCASVAVASSNNRGIVGSAPNARFMPIHGTSFSVRDTEEMFNYCIKNGADVISCSWGTTDSNFTLSPLKEQVIAKAAREGRNGKGCVICFAAGNEDLNYLNFYAMHPDVIAVGASTSQDTHANYSNRGRELDVVAPSNGDWPIIAARASWDQGLSWESGEFKFWRDGRSRGSQYKHFGGTSSSTPLVAGICALILTANPDLTAKEVKEILQKTADKIGSPAEYVNGHSVKYGYGRVNADKAVAEALRRAEKPAPVIEVANSVTGGQGLFRFDVKRQNPSGWGVQIGAFFDYGNVLIQTEKLQRVFGQPVIVNINELNGKTVYKVVVGHFSDRNGVNNLLKSIQTNGYPGAFPRNLADLG</sequence>
<keyword evidence="3 5" id="KW-0720">Serine protease</keyword>
<dbReference type="InterPro" id="IPR022398">
    <property type="entry name" value="Peptidase_S8_His-AS"/>
</dbReference>